<feature type="compositionally biased region" description="Low complexity" evidence="1">
    <location>
        <begin position="385"/>
        <end position="397"/>
    </location>
</feature>
<protein>
    <submittedName>
        <fullName evidence="4">Uncharacterized protein LOC107790325</fullName>
    </submittedName>
</protein>
<accession>A0A1S3ZTJ0</accession>
<evidence type="ECO:0000313" key="3">
    <source>
        <dbReference type="Proteomes" id="UP000790787"/>
    </source>
</evidence>
<organism evidence="3 4">
    <name type="scientific">Nicotiana tabacum</name>
    <name type="common">Common tobacco</name>
    <dbReference type="NCBI Taxonomy" id="4097"/>
    <lineage>
        <taxon>Eukaryota</taxon>
        <taxon>Viridiplantae</taxon>
        <taxon>Streptophyta</taxon>
        <taxon>Embryophyta</taxon>
        <taxon>Tracheophyta</taxon>
        <taxon>Spermatophyta</taxon>
        <taxon>Magnoliopsida</taxon>
        <taxon>eudicotyledons</taxon>
        <taxon>Gunneridae</taxon>
        <taxon>Pentapetalae</taxon>
        <taxon>asterids</taxon>
        <taxon>lamiids</taxon>
        <taxon>Solanales</taxon>
        <taxon>Solanaceae</taxon>
        <taxon>Nicotianoideae</taxon>
        <taxon>Nicotianeae</taxon>
        <taxon>Nicotiana</taxon>
    </lineage>
</organism>
<dbReference type="InterPro" id="IPR018848">
    <property type="entry name" value="WIYLD_domain"/>
</dbReference>
<proteinExistence type="predicted"/>
<feature type="compositionally biased region" description="Polar residues" evidence="1">
    <location>
        <begin position="184"/>
        <end position="196"/>
    </location>
</feature>
<feature type="region of interest" description="Disordered" evidence="1">
    <location>
        <begin position="180"/>
        <end position="201"/>
    </location>
</feature>
<evidence type="ECO:0000259" key="2">
    <source>
        <dbReference type="Pfam" id="PF10440"/>
    </source>
</evidence>
<dbReference type="PANTHER" id="PTHR34271">
    <property type="entry name" value="NUCLEOLAR HISTONE METHYLTRANSFERASE-RELATED PROTEIN"/>
    <property type="match status" value="1"/>
</dbReference>
<dbReference type="PANTHER" id="PTHR34271:SF1">
    <property type="entry name" value="NUCLEOLAR HISTONE METHYLTRANSFERASE-RELATED PROTEIN"/>
    <property type="match status" value="1"/>
</dbReference>
<sequence>MAPRGRPRKRLGRMDAAIDAMTPFGFDESLVRKTVNKLLKEYGGNDGWAFIEDCGYKELIEAILRDLESHDEGTTNLQEDVSSQDERAEEPALQCTIGPSSTLGDSSCNAAGNTVGETAFSELVNAVGEPTHEELCSNRQDISSTEVFCSLLAVGDGNSWKDVGEDQISTQKETANAVCRDGRSSGNKVQPGTSSHVFAPTPTHSPCPVKYLKICSESQVQSGSFSYVPSPPPTLSPCPVKRLPPPADHHPTTLPSSKGVSSQDERAVQDPALESTIGPLGILVDSTCNKAGNTVGETTCTELVNAVGELTYEELCSNKQDIGSTEVLSLLPAEGDGNRWKDIGEDKTATQMGTANAVFFGGGNSGSEVQPGSNCHVTAPPPTSSPSSVLNNLPPSSKRICLEPPRRRVPCYGWIESDDEDDADDFIQLPPMRPTINA</sequence>
<reference evidence="3" key="1">
    <citation type="journal article" date="2014" name="Nat. Commun.">
        <title>The tobacco genome sequence and its comparison with those of tomato and potato.</title>
        <authorList>
            <person name="Sierro N."/>
            <person name="Battey J.N."/>
            <person name="Ouadi S."/>
            <person name="Bakaher N."/>
            <person name="Bovet L."/>
            <person name="Willig A."/>
            <person name="Goepfert S."/>
            <person name="Peitsch M.C."/>
            <person name="Ivanov N.V."/>
        </authorList>
    </citation>
    <scope>NUCLEOTIDE SEQUENCE [LARGE SCALE GENOMIC DNA]</scope>
</reference>
<reference evidence="4" key="2">
    <citation type="submission" date="2025-08" db="UniProtKB">
        <authorList>
            <consortium name="RefSeq"/>
        </authorList>
    </citation>
    <scope>IDENTIFICATION</scope>
    <source>
        <tissue evidence="4">Leaf</tissue>
    </source>
</reference>
<gene>
    <name evidence="4" type="primary">LOC107790325</name>
</gene>
<dbReference type="RefSeq" id="XP_016467730.1">
    <property type="nucleotide sequence ID" value="XM_016612244.2"/>
</dbReference>
<evidence type="ECO:0000256" key="1">
    <source>
        <dbReference type="SAM" id="MobiDB-lite"/>
    </source>
</evidence>
<evidence type="ECO:0000313" key="4">
    <source>
        <dbReference type="RefSeq" id="XP_016467730.1"/>
    </source>
</evidence>
<dbReference type="Pfam" id="PF10440">
    <property type="entry name" value="WIYLD"/>
    <property type="match status" value="1"/>
</dbReference>
<feature type="region of interest" description="Disordered" evidence="1">
    <location>
        <begin position="367"/>
        <end position="397"/>
    </location>
</feature>
<dbReference type="GeneID" id="107790325"/>
<feature type="compositionally biased region" description="Polar residues" evidence="1">
    <location>
        <begin position="367"/>
        <end position="376"/>
    </location>
</feature>
<dbReference type="AlphaFoldDB" id="A0A1S3ZTJ0"/>
<name>A0A1S3ZTJ0_TOBAC</name>
<dbReference type="Gene3D" id="1.10.8.850">
    <property type="entry name" value="Histone-lysine N methyltransferase , C-terminal domain-like"/>
    <property type="match status" value="1"/>
</dbReference>
<feature type="region of interest" description="Disordered" evidence="1">
    <location>
        <begin position="238"/>
        <end position="263"/>
    </location>
</feature>
<dbReference type="KEGG" id="nta:107790325"/>
<feature type="compositionally biased region" description="Polar residues" evidence="1">
    <location>
        <begin position="253"/>
        <end position="262"/>
    </location>
</feature>
<dbReference type="STRING" id="4097.A0A1S3ZTJ0"/>
<dbReference type="OrthoDB" id="1898570at2759"/>
<dbReference type="PaxDb" id="4097-A0A1S3ZTJ0"/>
<dbReference type="Proteomes" id="UP000790787">
    <property type="component" value="Chromosome 4"/>
</dbReference>
<dbReference type="RefSeq" id="XP_016467730.1">
    <property type="nucleotide sequence ID" value="XM_016612244.1"/>
</dbReference>
<keyword evidence="3" id="KW-1185">Reference proteome</keyword>
<feature type="domain" description="WIYLD" evidence="2">
    <location>
        <begin position="8"/>
        <end position="67"/>
    </location>
</feature>
<dbReference type="InterPro" id="IPR043017">
    <property type="entry name" value="WIYLD_dom_sf"/>
</dbReference>